<gene>
    <name evidence="1" type="ORF">AYBTSS11_LOCUS8799</name>
</gene>
<dbReference type="EMBL" id="OY731400">
    <property type="protein sequence ID" value="CAJ1938820.1"/>
    <property type="molecule type" value="Genomic_DNA"/>
</dbReference>
<organism evidence="1 2">
    <name type="scientific">Sphenostylis stenocarpa</name>
    <dbReference type="NCBI Taxonomy" id="92480"/>
    <lineage>
        <taxon>Eukaryota</taxon>
        <taxon>Viridiplantae</taxon>
        <taxon>Streptophyta</taxon>
        <taxon>Embryophyta</taxon>
        <taxon>Tracheophyta</taxon>
        <taxon>Spermatophyta</taxon>
        <taxon>Magnoliopsida</taxon>
        <taxon>eudicotyledons</taxon>
        <taxon>Gunneridae</taxon>
        <taxon>Pentapetalae</taxon>
        <taxon>rosids</taxon>
        <taxon>fabids</taxon>
        <taxon>Fabales</taxon>
        <taxon>Fabaceae</taxon>
        <taxon>Papilionoideae</taxon>
        <taxon>50 kb inversion clade</taxon>
        <taxon>NPAAA clade</taxon>
        <taxon>indigoferoid/millettioid clade</taxon>
        <taxon>Phaseoleae</taxon>
        <taxon>Sphenostylis</taxon>
    </lineage>
</organism>
<name>A0AA86SSK0_9FABA</name>
<dbReference type="Proteomes" id="UP001189624">
    <property type="component" value="Chromosome 3"/>
</dbReference>
<sequence>VHVSGAGLVECGFQTFLKGGVHVYASKTHKMSTFNFISARDISTLTYSPTMEK</sequence>
<dbReference type="AlphaFoldDB" id="A0AA86SSK0"/>
<proteinExistence type="predicted"/>
<keyword evidence="2" id="KW-1185">Reference proteome</keyword>
<accession>A0AA86SSK0</accession>
<dbReference type="Gramene" id="rna-AYBTSS11_LOCUS8799">
    <property type="protein sequence ID" value="CAJ1938820.1"/>
    <property type="gene ID" value="gene-AYBTSS11_LOCUS8799"/>
</dbReference>
<evidence type="ECO:0000313" key="2">
    <source>
        <dbReference type="Proteomes" id="UP001189624"/>
    </source>
</evidence>
<feature type="non-terminal residue" evidence="1">
    <location>
        <position position="1"/>
    </location>
</feature>
<feature type="non-terminal residue" evidence="1">
    <location>
        <position position="53"/>
    </location>
</feature>
<protein>
    <submittedName>
        <fullName evidence="1">Uncharacterized protein</fullName>
    </submittedName>
</protein>
<reference evidence="1" key="1">
    <citation type="submission" date="2023-10" db="EMBL/GenBank/DDBJ databases">
        <authorList>
            <person name="Domelevo Entfellner J.-B."/>
        </authorList>
    </citation>
    <scope>NUCLEOTIDE SEQUENCE</scope>
</reference>
<evidence type="ECO:0000313" key="1">
    <source>
        <dbReference type="EMBL" id="CAJ1938820.1"/>
    </source>
</evidence>